<accession>A0A8H5BWL8</accession>
<reference evidence="2 3" key="1">
    <citation type="journal article" date="2020" name="ISME J.">
        <title>Uncovering the hidden diversity of litter-decomposition mechanisms in mushroom-forming fungi.</title>
        <authorList>
            <person name="Floudas D."/>
            <person name="Bentzer J."/>
            <person name="Ahren D."/>
            <person name="Johansson T."/>
            <person name="Persson P."/>
            <person name="Tunlid A."/>
        </authorList>
    </citation>
    <scope>NUCLEOTIDE SEQUENCE [LARGE SCALE GENOMIC DNA]</scope>
    <source>
        <strain evidence="2 3">CBS 101986</strain>
    </source>
</reference>
<organism evidence="2 3">
    <name type="scientific">Psilocybe cf. subviscida</name>
    <dbReference type="NCBI Taxonomy" id="2480587"/>
    <lineage>
        <taxon>Eukaryota</taxon>
        <taxon>Fungi</taxon>
        <taxon>Dikarya</taxon>
        <taxon>Basidiomycota</taxon>
        <taxon>Agaricomycotina</taxon>
        <taxon>Agaricomycetes</taxon>
        <taxon>Agaricomycetidae</taxon>
        <taxon>Agaricales</taxon>
        <taxon>Agaricineae</taxon>
        <taxon>Strophariaceae</taxon>
        <taxon>Psilocybe</taxon>
    </lineage>
</organism>
<feature type="compositionally biased region" description="Basic and acidic residues" evidence="1">
    <location>
        <begin position="264"/>
        <end position="275"/>
    </location>
</feature>
<evidence type="ECO:0000256" key="1">
    <source>
        <dbReference type="SAM" id="MobiDB-lite"/>
    </source>
</evidence>
<evidence type="ECO:0000313" key="2">
    <source>
        <dbReference type="EMBL" id="KAF5330904.1"/>
    </source>
</evidence>
<feature type="compositionally biased region" description="Polar residues" evidence="1">
    <location>
        <begin position="126"/>
        <end position="144"/>
    </location>
</feature>
<feature type="region of interest" description="Disordered" evidence="1">
    <location>
        <begin position="217"/>
        <end position="311"/>
    </location>
</feature>
<comment type="caution">
    <text evidence="2">The sequence shown here is derived from an EMBL/GenBank/DDBJ whole genome shotgun (WGS) entry which is preliminary data.</text>
</comment>
<evidence type="ECO:0000313" key="3">
    <source>
        <dbReference type="Proteomes" id="UP000567179"/>
    </source>
</evidence>
<feature type="compositionally biased region" description="Basic and acidic residues" evidence="1">
    <location>
        <begin position="239"/>
        <end position="255"/>
    </location>
</feature>
<feature type="compositionally biased region" description="Low complexity" evidence="1">
    <location>
        <begin position="92"/>
        <end position="104"/>
    </location>
</feature>
<feature type="region of interest" description="Disordered" evidence="1">
    <location>
        <begin position="1"/>
        <end position="147"/>
    </location>
</feature>
<dbReference type="OrthoDB" id="2683368at2759"/>
<dbReference type="AlphaFoldDB" id="A0A8H5BWL8"/>
<proteinExistence type="predicted"/>
<gene>
    <name evidence="2" type="ORF">D9619_005550</name>
</gene>
<keyword evidence="3" id="KW-1185">Reference proteome</keyword>
<protein>
    <submittedName>
        <fullName evidence="2">Uncharacterized protein</fullName>
    </submittedName>
</protein>
<dbReference type="EMBL" id="JAACJJ010000001">
    <property type="protein sequence ID" value="KAF5330904.1"/>
    <property type="molecule type" value="Genomic_DNA"/>
</dbReference>
<name>A0A8H5BWL8_9AGAR</name>
<sequence>MMSSHTPSRGLPHNPRPRSKSAAAPAPGRQTTTTAQLRPALPSNPRARPAFPTQRDNGPESAVKSASSRRMRNDSAPRAVIARPRASDDSSVDSTSSSGSSFWSRGKPLSSAASSRTDLRRDNDGSDLNQNNGNSKRNIANSGDTEGEAHIDAKEIAGLAWGRVAEVANVFTQEVSKVWANGLTPLGGHSEDTGHPEEESHLLRVMRNYHLSKARTPSDLPDWLFSAKERGQPGGSLRSEVHSDGSRPAQHRDDSDSNFGHNPRAPEARMRKMDNIPRSLPGSTLPADKSAGANRLKMIRDRRAMPTGSRV</sequence>
<dbReference type="Proteomes" id="UP000567179">
    <property type="component" value="Unassembled WGS sequence"/>
</dbReference>